<name>F0WRE2_9STRA</name>
<evidence type="ECO:0000259" key="1">
    <source>
        <dbReference type="Pfam" id="PF13358"/>
    </source>
</evidence>
<dbReference type="PANTHER" id="PTHR23022">
    <property type="entry name" value="TRANSPOSABLE ELEMENT-RELATED"/>
    <property type="match status" value="1"/>
</dbReference>
<proteinExistence type="predicted"/>
<dbReference type="AlphaFoldDB" id="F0WRE2"/>
<gene>
    <name evidence="2" type="primary">AlNc14C212G8946</name>
    <name evidence="2" type="ORF">ALNC14_100490</name>
</gene>
<accession>F0WRE2</accession>
<protein>
    <submittedName>
        <fullName evidence="2">Protein ZK218.2 putative</fullName>
    </submittedName>
</protein>
<dbReference type="InterPro" id="IPR038717">
    <property type="entry name" value="Tc1-like_DDE_dom"/>
</dbReference>
<dbReference type="EMBL" id="FR824257">
    <property type="protein sequence ID" value="CCA23905.1"/>
    <property type="molecule type" value="Genomic_DNA"/>
</dbReference>
<organism evidence="2">
    <name type="scientific">Albugo laibachii Nc14</name>
    <dbReference type="NCBI Taxonomy" id="890382"/>
    <lineage>
        <taxon>Eukaryota</taxon>
        <taxon>Sar</taxon>
        <taxon>Stramenopiles</taxon>
        <taxon>Oomycota</taxon>
        <taxon>Peronosporomycetes</taxon>
        <taxon>Albuginales</taxon>
        <taxon>Albuginaceae</taxon>
        <taxon>Albugo</taxon>
    </lineage>
</organism>
<feature type="domain" description="Tc1-like transposase DDE" evidence="1">
    <location>
        <begin position="120"/>
        <end position="270"/>
    </location>
</feature>
<reference evidence="2" key="1">
    <citation type="journal article" date="2011" name="PLoS Biol.">
        <title>Gene gain and loss during evolution of obligate parasitism in the white rust pathogen of Arabidopsis thaliana.</title>
        <authorList>
            <person name="Kemen E."/>
            <person name="Gardiner A."/>
            <person name="Schultz-Larsen T."/>
            <person name="Kemen A.C."/>
            <person name="Balmuth A.L."/>
            <person name="Robert-Seilaniantz A."/>
            <person name="Bailey K."/>
            <person name="Holub E."/>
            <person name="Studholme D.J."/>
            <person name="Maclean D."/>
            <person name="Jones J.D."/>
        </authorList>
    </citation>
    <scope>NUCLEOTIDE SEQUENCE</scope>
</reference>
<dbReference type="Gene3D" id="3.30.420.10">
    <property type="entry name" value="Ribonuclease H-like superfamily/Ribonuclease H"/>
    <property type="match status" value="1"/>
</dbReference>
<dbReference type="Pfam" id="PF13358">
    <property type="entry name" value="DDE_3"/>
    <property type="match status" value="1"/>
</dbReference>
<dbReference type="HOGENOM" id="CLU_033666_0_2_1"/>
<dbReference type="InterPro" id="IPR036397">
    <property type="entry name" value="RNaseH_sf"/>
</dbReference>
<dbReference type="Gene3D" id="1.10.10.60">
    <property type="entry name" value="Homeodomain-like"/>
    <property type="match status" value="1"/>
</dbReference>
<dbReference type="InterPro" id="IPR052338">
    <property type="entry name" value="Transposase_5"/>
</dbReference>
<evidence type="ECO:0000313" key="2">
    <source>
        <dbReference type="EMBL" id="CCA23905.1"/>
    </source>
</evidence>
<sequence>MSHREIARRMNMSAKVVSNFLRDPDAYGTRYKPGRDRALTERGRRRLFGEARKTGSFAKTLQNSLQLDASVRTTQRELHNNDVFEYVKRNHTPRMTPEHKKKRIEWAKTMLNERTDCSSIIFSDEKKFNLGGPYGLQKYCHHLRDEKQSFFSRHSGGDSVMVWGCFSSRGLEDLAFVSGRQSSETYCDTLGNHLMLFAHQHHVEKMQFQQDEASCRRARDTIVFLKEQGVTVVEHPALSPGFNPIEDLWVVLTHAVYRDGRQFMSKNDLKSVILSEWKIIGLDYLQKLVDSMPDRCFEVVERKGAKTSF</sequence>
<reference evidence="2" key="2">
    <citation type="submission" date="2011-02" db="EMBL/GenBank/DDBJ databases">
        <authorList>
            <person name="MacLean D."/>
        </authorList>
    </citation>
    <scope>NUCLEOTIDE SEQUENCE</scope>
</reference>
<dbReference type="GO" id="GO:0003676">
    <property type="term" value="F:nucleic acid binding"/>
    <property type="evidence" value="ECO:0007669"/>
    <property type="project" value="InterPro"/>
</dbReference>
<dbReference type="PANTHER" id="PTHR23022:SF129">
    <property type="entry name" value="TRANSPOSABLE ELEMENT TC3 TRANSPOSASE"/>
    <property type="match status" value="1"/>
</dbReference>